<reference evidence="11 12" key="1">
    <citation type="submission" date="2013-12" db="EMBL/GenBank/DDBJ databases">
        <authorList>
            <person name="Wang R."/>
            <person name="Li Y."/>
            <person name="Zheng H."/>
            <person name="Xin J."/>
        </authorList>
    </citation>
    <scope>NUCLEOTIDE SEQUENCE [LARGE SCALE GENOMIC DNA]</scope>
    <source>
        <strain evidence="11 12">87001</strain>
    </source>
</reference>
<dbReference type="KEGG" id="mcai:MCCG_0291"/>
<comment type="function">
    <text evidence="7">With S5 and S12 plays an important role in translational accuracy.</text>
</comment>
<dbReference type="Gene3D" id="3.10.290.10">
    <property type="entry name" value="RNA-binding S4 domain"/>
    <property type="match status" value="1"/>
</dbReference>
<name>A0A9N7ASE0_MYCCC</name>
<comment type="similarity">
    <text evidence="1 7 8">Belongs to the universal ribosomal protein uS4 family.</text>
</comment>
<dbReference type="NCBIfam" id="TIGR01017">
    <property type="entry name" value="rpsD_bact"/>
    <property type="match status" value="1"/>
</dbReference>
<feature type="domain" description="Small ribosomal subunit protein uS4 N-terminal" evidence="10">
    <location>
        <begin position="3"/>
        <end position="95"/>
    </location>
</feature>
<dbReference type="PANTHER" id="PTHR11831:SF4">
    <property type="entry name" value="SMALL RIBOSOMAL SUBUNIT PROTEIN US4M"/>
    <property type="match status" value="1"/>
</dbReference>
<dbReference type="EMBL" id="CP006959">
    <property type="protein sequence ID" value="AJK51273.1"/>
    <property type="molecule type" value="Genomic_DNA"/>
</dbReference>
<evidence type="ECO:0000259" key="10">
    <source>
        <dbReference type="SMART" id="SM01390"/>
    </source>
</evidence>
<dbReference type="InterPro" id="IPR018079">
    <property type="entry name" value="Ribosomal_uS4_CS"/>
</dbReference>
<sequence>MSRFIGSTFKKSRRFGFSILETGKEFSKGKKRITTPGQHGKERAKVKVSEYGQQLQEKQKVKFMYGLSERQFRNTFAKAKKMQGILGTNFLVLLESRLDNIVYRLGFSATRQGARQLVNHGHILVNGKKVDIPSYLLSVGDLVEVKASMKKNEKVLEALQNNEATLEFVKVNKSEVKGEFIRLPERNELNSEISESLIVEWYNRLIKK</sequence>
<accession>A0A9N7ASE0</accession>
<dbReference type="Gene3D" id="1.10.1050.10">
    <property type="entry name" value="Ribosomal Protein S4 Delta 41, Chain A, domain 1"/>
    <property type="match status" value="1"/>
</dbReference>
<dbReference type="SMART" id="SM00363">
    <property type="entry name" value="S4"/>
    <property type="match status" value="1"/>
</dbReference>
<dbReference type="Pfam" id="PF00163">
    <property type="entry name" value="Ribosomal_S4"/>
    <property type="match status" value="1"/>
</dbReference>
<dbReference type="Pfam" id="PF01479">
    <property type="entry name" value="S4"/>
    <property type="match status" value="1"/>
</dbReference>
<dbReference type="AlphaFoldDB" id="A0A9N7ASE0"/>
<dbReference type="GO" id="GO:0006412">
    <property type="term" value="P:translation"/>
    <property type="evidence" value="ECO:0007669"/>
    <property type="project" value="UniProtKB-UniRule"/>
</dbReference>
<dbReference type="HAMAP" id="MF_01306_B">
    <property type="entry name" value="Ribosomal_uS4_B"/>
    <property type="match status" value="1"/>
</dbReference>
<proteinExistence type="inferred from homology"/>
<organism evidence="11 12">
    <name type="scientific">Mycoplasma capricolum subsp. capripneumoniae 87001</name>
    <dbReference type="NCBI Taxonomy" id="1124992"/>
    <lineage>
        <taxon>Bacteria</taxon>
        <taxon>Bacillati</taxon>
        <taxon>Mycoplasmatota</taxon>
        <taxon>Mollicutes</taxon>
        <taxon>Mycoplasmataceae</taxon>
        <taxon>Mycoplasma</taxon>
    </lineage>
</organism>
<evidence type="ECO:0000256" key="7">
    <source>
        <dbReference type="HAMAP-Rule" id="MF_01306"/>
    </source>
</evidence>
<dbReference type="InterPro" id="IPR022801">
    <property type="entry name" value="Ribosomal_uS4"/>
</dbReference>
<evidence type="ECO:0000256" key="3">
    <source>
        <dbReference type="ARBA" id="ARBA00022884"/>
    </source>
</evidence>
<evidence type="ECO:0000259" key="9">
    <source>
        <dbReference type="SMART" id="SM00363"/>
    </source>
</evidence>
<dbReference type="GO" id="GO:0003735">
    <property type="term" value="F:structural constituent of ribosome"/>
    <property type="evidence" value="ECO:0007669"/>
    <property type="project" value="InterPro"/>
</dbReference>
<dbReference type="InterPro" id="IPR036986">
    <property type="entry name" value="S4_RNA-bd_sf"/>
</dbReference>
<dbReference type="PROSITE" id="PS50889">
    <property type="entry name" value="S4"/>
    <property type="match status" value="1"/>
</dbReference>
<dbReference type="InterPro" id="IPR005709">
    <property type="entry name" value="Ribosomal_uS4_bac-type"/>
</dbReference>
<gene>
    <name evidence="7" type="primary">rpsD</name>
    <name evidence="11" type="ORF">MCCG_0291</name>
</gene>
<dbReference type="CDD" id="cd00165">
    <property type="entry name" value="S4"/>
    <property type="match status" value="1"/>
</dbReference>
<dbReference type="NCBIfam" id="NF003717">
    <property type="entry name" value="PRK05327.1"/>
    <property type="match status" value="1"/>
</dbReference>
<dbReference type="PANTHER" id="PTHR11831">
    <property type="entry name" value="30S 40S RIBOSOMAL PROTEIN"/>
    <property type="match status" value="1"/>
</dbReference>
<dbReference type="RefSeq" id="WP_019269248.1">
    <property type="nucleotide sequence ID" value="NZ_CP006959.1"/>
</dbReference>
<feature type="domain" description="RNA-binding S4" evidence="9">
    <location>
        <begin position="96"/>
        <end position="160"/>
    </location>
</feature>
<dbReference type="GO" id="GO:0042274">
    <property type="term" value="P:ribosomal small subunit biogenesis"/>
    <property type="evidence" value="ECO:0007669"/>
    <property type="project" value="TreeGrafter"/>
</dbReference>
<dbReference type="FunFam" id="3.10.290.10:FF:000001">
    <property type="entry name" value="30S ribosomal protein S4"/>
    <property type="match status" value="1"/>
</dbReference>
<dbReference type="InterPro" id="IPR001912">
    <property type="entry name" value="Ribosomal_uS4_N"/>
</dbReference>
<keyword evidence="5 7" id="KW-0687">Ribonucleoprotein</keyword>
<protein>
    <recommendedName>
        <fullName evidence="6 7">Small ribosomal subunit protein uS4</fullName>
    </recommendedName>
</protein>
<dbReference type="SMART" id="SM01390">
    <property type="entry name" value="Ribosomal_S4"/>
    <property type="match status" value="1"/>
</dbReference>
<evidence type="ECO:0000256" key="5">
    <source>
        <dbReference type="ARBA" id="ARBA00023274"/>
    </source>
</evidence>
<keyword evidence="2 7" id="KW-0699">rRNA-binding</keyword>
<dbReference type="GO" id="GO:0019843">
    <property type="term" value="F:rRNA binding"/>
    <property type="evidence" value="ECO:0007669"/>
    <property type="project" value="UniProtKB-UniRule"/>
</dbReference>
<evidence type="ECO:0000313" key="12">
    <source>
        <dbReference type="Proteomes" id="UP000031910"/>
    </source>
</evidence>
<evidence type="ECO:0000256" key="4">
    <source>
        <dbReference type="ARBA" id="ARBA00022980"/>
    </source>
</evidence>
<evidence type="ECO:0000256" key="6">
    <source>
        <dbReference type="ARBA" id="ARBA00035254"/>
    </source>
</evidence>
<dbReference type="InterPro" id="IPR002942">
    <property type="entry name" value="S4_RNA-bd"/>
</dbReference>
<evidence type="ECO:0000256" key="2">
    <source>
        <dbReference type="ARBA" id="ARBA00022730"/>
    </source>
</evidence>
<dbReference type="GO" id="GO:0015935">
    <property type="term" value="C:small ribosomal subunit"/>
    <property type="evidence" value="ECO:0007669"/>
    <property type="project" value="InterPro"/>
</dbReference>
<comment type="function">
    <text evidence="7">One of the primary rRNA binding proteins, it binds directly to 16S rRNA where it nucleates assembly of the body of the 30S subunit.</text>
</comment>
<keyword evidence="3 7" id="KW-0694">RNA-binding</keyword>
<dbReference type="Proteomes" id="UP000031910">
    <property type="component" value="Chromosome"/>
</dbReference>
<comment type="subunit">
    <text evidence="7">Part of the 30S ribosomal subunit. Contacts protein S5. The interaction surface between S4 and S5 is involved in control of translational fidelity.</text>
</comment>
<evidence type="ECO:0000256" key="8">
    <source>
        <dbReference type="RuleBase" id="RU003699"/>
    </source>
</evidence>
<evidence type="ECO:0000313" key="11">
    <source>
        <dbReference type="EMBL" id="AJK51273.1"/>
    </source>
</evidence>
<keyword evidence="4 7" id="KW-0689">Ribosomal protein</keyword>
<evidence type="ECO:0000256" key="1">
    <source>
        <dbReference type="ARBA" id="ARBA00007465"/>
    </source>
</evidence>
<keyword evidence="12" id="KW-1185">Reference proteome</keyword>
<dbReference type="SUPFAM" id="SSF55174">
    <property type="entry name" value="Alpha-L RNA-binding motif"/>
    <property type="match status" value="1"/>
</dbReference>
<dbReference type="PROSITE" id="PS00632">
    <property type="entry name" value="RIBOSOMAL_S4"/>
    <property type="match status" value="1"/>
</dbReference>